<sequence length="513" mass="57768">MLGVDGVNGSSSSSGGSVGGYENNFTNHGSTNNNTGGYDNFNNNSSSGGGLGNGGFFPIPFGNGDTNNSNNPTNTTSPTNGSSSNSATNPSSQENNYSSQYCKVPKLSPNNTMKLDVIAKDGSCISMNALRDDTKCAYRYDFEAGKAIKQTQYYYVDRENKTQNIGGCVDLQGAQYAMQLYKDDSKCALQTTSDKGYGMGKTQTFQTEIVFRGMDNLIHVAVPCSDYARVQDRIVRYEKNDKTQTLTPIIDQYYNDPSNPNKQEILNRGIATQLSSQYQEFACGQWEYNDAKLEAKRPTMLKSYNKLNGEWVEVTPCNFEAGIKSGAVVSPYVMGVSSSKVLSDITTSHYFRIERKNYGEREQCQKPYGVNRCQPQYFHTNPSITDWSATYKTTTTQTTQPYLRPAQDNESPTTYNLITTQTTINRTQSVLKNELHLSNDYLKYVEIYQGYYKDNDLKQSQGYIDWSNYYLNQSEGFCSQYSIWSESTKIGKNWYHWHDNKISCTQRLIYRPF</sequence>
<evidence type="ECO:0000313" key="2">
    <source>
        <dbReference type="EMBL" id="EJB74638.1"/>
    </source>
</evidence>
<evidence type="ECO:0000256" key="1">
    <source>
        <dbReference type="SAM" id="MobiDB-lite"/>
    </source>
</evidence>
<feature type="compositionally biased region" description="Low complexity" evidence="1">
    <location>
        <begin position="56"/>
        <end position="92"/>
    </location>
</feature>
<comment type="caution">
    <text evidence="2">The sequence shown here is derived from an EMBL/GenBank/DDBJ whole genome shotgun (WGS) entry which is preliminary data.</text>
</comment>
<dbReference type="EMBL" id="AKOV01000004">
    <property type="protein sequence ID" value="EJB74638.1"/>
    <property type="molecule type" value="Genomic_DNA"/>
</dbReference>
<dbReference type="PATRIC" id="fig|992056.3.peg.1159"/>
<accession>J0CLH9</accession>
<dbReference type="Proteomes" id="UP000005323">
    <property type="component" value="Unassembled WGS sequence"/>
</dbReference>
<protein>
    <submittedName>
        <fullName evidence="2">Periplasmic competence-like protein</fullName>
    </submittedName>
</protein>
<feature type="region of interest" description="Disordered" evidence="1">
    <location>
        <begin position="1"/>
        <end position="98"/>
    </location>
</feature>
<evidence type="ECO:0000313" key="3">
    <source>
        <dbReference type="Proteomes" id="UP000005323"/>
    </source>
</evidence>
<gene>
    <name evidence="2" type="ORF">HPHPA26_1191</name>
</gene>
<organism evidence="2 3">
    <name type="scientific">Helicobacter pylori Hp A-26</name>
    <dbReference type="NCBI Taxonomy" id="992056"/>
    <lineage>
        <taxon>Bacteria</taxon>
        <taxon>Pseudomonadati</taxon>
        <taxon>Campylobacterota</taxon>
        <taxon>Epsilonproteobacteria</taxon>
        <taxon>Campylobacterales</taxon>
        <taxon>Helicobacteraceae</taxon>
        <taxon>Helicobacter</taxon>
    </lineage>
</organism>
<proteinExistence type="predicted"/>
<feature type="compositionally biased region" description="Low complexity" evidence="1">
    <location>
        <begin position="23"/>
        <end position="46"/>
    </location>
</feature>
<dbReference type="AlphaFoldDB" id="J0CLH9"/>
<name>J0CLH9_HELPX</name>
<feature type="compositionally biased region" description="Low complexity" evidence="1">
    <location>
        <begin position="1"/>
        <end position="15"/>
    </location>
</feature>
<reference evidence="2 3" key="1">
    <citation type="journal article" date="2013" name="Pathog. Dis.">
        <title>Genome sequences of 65 Helicobacter pylori strains isolated from asymptomatic individuals and patients with gastric cancer, peptic ulcer disease, or gastritis.</title>
        <authorList>
            <person name="Blanchard T.G."/>
            <person name="Czinn S.J."/>
            <person name="Correa P."/>
            <person name="Nakazawa T."/>
            <person name="Keelan M."/>
            <person name="Morningstar L."/>
            <person name="Santana-Cruz I."/>
            <person name="Maroo A."/>
            <person name="McCracken C."/>
            <person name="Shefchek K."/>
            <person name="Daugherty S."/>
            <person name="Song Y."/>
            <person name="Fraser C.M."/>
            <person name="Fricke W.F."/>
        </authorList>
    </citation>
    <scope>NUCLEOTIDE SEQUENCE [LARGE SCALE GENOMIC DNA]</scope>
    <source>
        <strain evidence="2 3">Hp A-26</strain>
    </source>
</reference>